<dbReference type="InterPro" id="IPR050267">
    <property type="entry name" value="Anti-sigma-factor_SerPK"/>
</dbReference>
<evidence type="ECO:0000313" key="5">
    <source>
        <dbReference type="Proteomes" id="UP001353952"/>
    </source>
</evidence>
<name>A0ABU6LP00_9ACTN</name>
<feature type="compositionally biased region" description="Low complexity" evidence="2">
    <location>
        <begin position="19"/>
        <end position="41"/>
    </location>
</feature>
<dbReference type="GO" id="GO:0005524">
    <property type="term" value="F:ATP binding"/>
    <property type="evidence" value="ECO:0007669"/>
    <property type="project" value="UniProtKB-KW"/>
</dbReference>
<dbReference type="InterPro" id="IPR003594">
    <property type="entry name" value="HATPase_dom"/>
</dbReference>
<dbReference type="PANTHER" id="PTHR35526:SF3">
    <property type="entry name" value="ANTI-SIGMA-F FACTOR RSBW"/>
    <property type="match status" value="1"/>
</dbReference>
<keyword evidence="1" id="KW-0723">Serine/threonine-protein kinase</keyword>
<keyword evidence="4" id="KW-0547">Nucleotide-binding</keyword>
<keyword evidence="5" id="KW-1185">Reference proteome</keyword>
<keyword evidence="4" id="KW-0067">ATP-binding</keyword>
<evidence type="ECO:0000313" key="4">
    <source>
        <dbReference type="EMBL" id="MEC7051046.1"/>
    </source>
</evidence>
<evidence type="ECO:0000259" key="3">
    <source>
        <dbReference type="Pfam" id="PF13581"/>
    </source>
</evidence>
<dbReference type="EMBL" id="JAYXNZ010000001">
    <property type="protein sequence ID" value="MEC7051046.1"/>
    <property type="molecule type" value="Genomic_DNA"/>
</dbReference>
<dbReference type="PANTHER" id="PTHR35526">
    <property type="entry name" value="ANTI-SIGMA-F FACTOR RSBW-RELATED"/>
    <property type="match status" value="1"/>
</dbReference>
<evidence type="ECO:0000256" key="2">
    <source>
        <dbReference type="SAM" id="MobiDB-lite"/>
    </source>
</evidence>
<feature type="region of interest" description="Disordered" evidence="2">
    <location>
        <begin position="1"/>
        <end position="49"/>
    </location>
</feature>
<dbReference type="CDD" id="cd16936">
    <property type="entry name" value="HATPase_RsbW-like"/>
    <property type="match status" value="1"/>
</dbReference>
<organism evidence="4 5">
    <name type="scientific">Streptomyces violaceochromogenes</name>
    <dbReference type="NCBI Taxonomy" id="67377"/>
    <lineage>
        <taxon>Bacteria</taxon>
        <taxon>Bacillati</taxon>
        <taxon>Actinomycetota</taxon>
        <taxon>Actinomycetes</taxon>
        <taxon>Kitasatosporales</taxon>
        <taxon>Streptomycetaceae</taxon>
        <taxon>Streptomyces</taxon>
    </lineage>
</organism>
<protein>
    <submittedName>
        <fullName evidence="4">ATP-binding protein</fullName>
    </submittedName>
</protein>
<sequence>MTSHRGDAVSSPAQHVLRPPSGAAAHAGAPAADHAFPAGPHMASPYGAQPSVPKTLPQFSGALSASAALQVECSREGFARARSFTRDTLHGWSLDHRCDDATLVITELTANAATHAAPRASKAPGVPEIRLGFHLDPGHLLVTVSDLDDHPPVYRPAGIALEEHGRGLCIVDALSEEWGWAPSPPAGKTVWARMSTRPATPCPPI</sequence>
<proteinExistence type="predicted"/>
<accession>A0ABU6LP00</accession>
<dbReference type="Proteomes" id="UP001353952">
    <property type="component" value="Unassembled WGS sequence"/>
</dbReference>
<dbReference type="Pfam" id="PF13581">
    <property type="entry name" value="HATPase_c_2"/>
    <property type="match status" value="1"/>
</dbReference>
<keyword evidence="1" id="KW-0808">Transferase</keyword>
<feature type="domain" description="Histidine kinase/HSP90-like ATPase" evidence="3">
    <location>
        <begin position="79"/>
        <end position="193"/>
    </location>
</feature>
<evidence type="ECO:0000256" key="1">
    <source>
        <dbReference type="ARBA" id="ARBA00022527"/>
    </source>
</evidence>
<dbReference type="SUPFAM" id="SSF55874">
    <property type="entry name" value="ATPase domain of HSP90 chaperone/DNA topoisomerase II/histidine kinase"/>
    <property type="match status" value="1"/>
</dbReference>
<comment type="caution">
    <text evidence="4">The sequence shown here is derived from an EMBL/GenBank/DDBJ whole genome shotgun (WGS) entry which is preliminary data.</text>
</comment>
<dbReference type="Gene3D" id="3.30.565.10">
    <property type="entry name" value="Histidine kinase-like ATPase, C-terminal domain"/>
    <property type="match status" value="1"/>
</dbReference>
<dbReference type="InterPro" id="IPR036890">
    <property type="entry name" value="HATPase_C_sf"/>
</dbReference>
<gene>
    <name evidence="4" type="ORF">RFN57_01775</name>
</gene>
<keyword evidence="1" id="KW-0418">Kinase</keyword>
<dbReference type="RefSeq" id="WP_191848004.1">
    <property type="nucleotide sequence ID" value="NZ_BMUO01000008.1"/>
</dbReference>
<reference evidence="4 5" key="1">
    <citation type="submission" date="2024-01" db="EMBL/GenBank/DDBJ databases">
        <title>Genome analysis.</title>
        <authorList>
            <person name="Zhang K."/>
        </authorList>
    </citation>
    <scope>NUCLEOTIDE SEQUENCE [LARGE SCALE GENOMIC DNA]</scope>
    <source>
        <strain evidence="4 5">CGMCC 4.1753</strain>
    </source>
</reference>